<proteinExistence type="predicted"/>
<evidence type="ECO:0000313" key="3">
    <source>
        <dbReference type="Proteomes" id="UP000192596"/>
    </source>
</evidence>
<dbReference type="AlphaFoldDB" id="A0A1V8SIC0"/>
<keyword evidence="3" id="KW-1185">Reference proteome</keyword>
<evidence type="ECO:0000256" key="1">
    <source>
        <dbReference type="SAM" id="MobiDB-lite"/>
    </source>
</evidence>
<feature type="compositionally biased region" description="Polar residues" evidence="1">
    <location>
        <begin position="294"/>
        <end position="304"/>
    </location>
</feature>
<reference evidence="3" key="1">
    <citation type="submission" date="2017-03" db="EMBL/GenBank/DDBJ databases">
        <title>Genomes of endolithic fungi from Antarctica.</title>
        <authorList>
            <person name="Coleine C."/>
            <person name="Masonjones S."/>
            <person name="Stajich J.E."/>
        </authorList>
    </citation>
    <scope>NUCLEOTIDE SEQUENCE [LARGE SCALE GENOMIC DNA]</scope>
    <source>
        <strain evidence="3">CCFEE 5527</strain>
    </source>
</reference>
<protein>
    <submittedName>
        <fullName evidence="2">Uncharacterized protein</fullName>
    </submittedName>
</protein>
<gene>
    <name evidence="2" type="ORF">B0A48_15376</name>
</gene>
<dbReference type="EMBL" id="NAJO01000044">
    <property type="protein sequence ID" value="OQN98710.1"/>
    <property type="molecule type" value="Genomic_DNA"/>
</dbReference>
<dbReference type="InParanoid" id="A0A1V8SIC0"/>
<feature type="region of interest" description="Disordered" evidence="1">
    <location>
        <begin position="439"/>
        <end position="473"/>
    </location>
</feature>
<accession>A0A1V8SIC0</accession>
<feature type="region of interest" description="Disordered" evidence="1">
    <location>
        <begin position="369"/>
        <end position="408"/>
    </location>
</feature>
<feature type="region of interest" description="Disordered" evidence="1">
    <location>
        <begin position="56"/>
        <end position="177"/>
    </location>
</feature>
<feature type="compositionally biased region" description="Polar residues" evidence="1">
    <location>
        <begin position="227"/>
        <end position="246"/>
    </location>
</feature>
<evidence type="ECO:0000313" key="2">
    <source>
        <dbReference type="EMBL" id="OQN98710.1"/>
    </source>
</evidence>
<sequence>MTTPSVKGNGRQNPPELYRGILKRKREHDDAYCTVHNGPVSALCSEKCTVMRKRSTVAADDEDEGEESVEVSTAGWTTPRGLEPRNSSHPAKKSAFSLFQQDDEAHATNDPRRMANEEPASVEPSRFVRAQTVAPGGPEPVRHGRTASVAPMRPTSPASSRMYHQPPAATAHAHARMAPHRTINQSPLSRERAQTVAPVSPDNVHTAADALLYLQTHVDNEVHGRSSPANEATGSTSQAPDSSPLNPGSAVPHVQALVAPTAVMAPPPPVRANRPSAPTQPPPSMQPPTQHAPTHSSPSIHSRTPSPPKSPCLLAAEASIVQLTQRYFATEQKLTQMHAEATQRLTHMHNALQASRARATHFETQYNALRASGSQGEGVNGGEESEGEETNETLLGPRPKPKVKKSVAETQMRSVRQWRRIIEGKDRVIEGLEREIEALRGDGPGGSGEGEAMEGVQGQQERSVVVVSDGEGA</sequence>
<comment type="caution">
    <text evidence="2">The sequence shown here is derived from an EMBL/GenBank/DDBJ whole genome shotgun (WGS) entry which is preliminary data.</text>
</comment>
<dbReference type="Proteomes" id="UP000192596">
    <property type="component" value="Unassembled WGS sequence"/>
</dbReference>
<organism evidence="2 3">
    <name type="scientific">Cryoendolithus antarcticus</name>
    <dbReference type="NCBI Taxonomy" id="1507870"/>
    <lineage>
        <taxon>Eukaryota</taxon>
        <taxon>Fungi</taxon>
        <taxon>Dikarya</taxon>
        <taxon>Ascomycota</taxon>
        <taxon>Pezizomycotina</taxon>
        <taxon>Dothideomycetes</taxon>
        <taxon>Dothideomycetidae</taxon>
        <taxon>Cladosporiales</taxon>
        <taxon>Cladosporiaceae</taxon>
        <taxon>Cryoendolithus</taxon>
    </lineage>
</organism>
<feature type="compositionally biased region" description="Acidic residues" evidence="1">
    <location>
        <begin position="59"/>
        <end position="69"/>
    </location>
</feature>
<feature type="region of interest" description="Disordered" evidence="1">
    <location>
        <begin position="222"/>
        <end position="251"/>
    </location>
</feature>
<name>A0A1V8SIC0_9PEZI</name>
<feature type="region of interest" description="Disordered" evidence="1">
    <location>
        <begin position="264"/>
        <end position="311"/>
    </location>
</feature>
<feature type="compositionally biased region" description="Basic and acidic residues" evidence="1">
    <location>
        <begin position="103"/>
        <end position="116"/>
    </location>
</feature>